<dbReference type="EMBL" id="JABVXQ010000015">
    <property type="protein sequence ID" value="KAF6074898.1"/>
    <property type="molecule type" value="Genomic_DNA"/>
</dbReference>
<sequence length="135" mass="14859">MQPLSKLGNSSSAWGKALLYAVTLTLHRADGGPRRVIGPKPSGESGQKLDGALSRRVERPSVPCGKRRPVHSLALFFLDSSILQMLDKNKRSLPPPNTRTFTYTQRHIHRTHPTPTRVPHDRSLTGNRGAHVVTG</sequence>
<comment type="caution">
    <text evidence="2">The sequence shown here is derived from an EMBL/GenBank/DDBJ whole genome shotgun (WGS) entry which is preliminary data.</text>
</comment>
<gene>
    <name evidence="2" type="ORF">HJG60_009309</name>
</gene>
<feature type="region of interest" description="Disordered" evidence="1">
    <location>
        <begin position="110"/>
        <end position="135"/>
    </location>
</feature>
<evidence type="ECO:0000313" key="2">
    <source>
        <dbReference type="EMBL" id="KAF6074898.1"/>
    </source>
</evidence>
<evidence type="ECO:0000313" key="3">
    <source>
        <dbReference type="Proteomes" id="UP000664940"/>
    </source>
</evidence>
<feature type="region of interest" description="Disordered" evidence="1">
    <location>
        <begin position="30"/>
        <end position="65"/>
    </location>
</feature>
<dbReference type="AlphaFoldDB" id="A0A833Y8R5"/>
<reference evidence="2 3" key="1">
    <citation type="journal article" date="2020" name="Nature">
        <title>Six reference-quality genomes reveal evolution of bat adaptations.</title>
        <authorList>
            <person name="Jebb D."/>
            <person name="Huang Z."/>
            <person name="Pippel M."/>
            <person name="Hughes G.M."/>
            <person name="Lavrichenko K."/>
            <person name="Devanna P."/>
            <person name="Winkler S."/>
            <person name="Jermiin L.S."/>
            <person name="Skirmuntt E.C."/>
            <person name="Katzourakis A."/>
            <person name="Burkitt-Gray L."/>
            <person name="Ray D.A."/>
            <person name="Sullivan K.A.M."/>
            <person name="Roscito J.G."/>
            <person name="Kirilenko B.M."/>
            <person name="Davalos L.M."/>
            <person name="Corthals A.P."/>
            <person name="Power M.L."/>
            <person name="Jones G."/>
            <person name="Ransome R.D."/>
            <person name="Dechmann D.K.N."/>
            <person name="Locatelli A.G."/>
            <person name="Puechmaille S.J."/>
            <person name="Fedrigo O."/>
            <person name="Jarvis E.D."/>
            <person name="Hiller M."/>
            <person name="Vernes S.C."/>
            <person name="Myers E.W."/>
            <person name="Teeling E.C."/>
        </authorList>
    </citation>
    <scope>NUCLEOTIDE SEQUENCE [LARGE SCALE GENOMIC DNA]</scope>
    <source>
        <strain evidence="2">Bat1K_MPI-CBG_1</strain>
    </source>
</reference>
<evidence type="ECO:0000256" key="1">
    <source>
        <dbReference type="SAM" id="MobiDB-lite"/>
    </source>
</evidence>
<protein>
    <submittedName>
        <fullName evidence="2">Uncharacterized protein</fullName>
    </submittedName>
</protein>
<name>A0A833Y8R5_9CHIR</name>
<dbReference type="Proteomes" id="UP000664940">
    <property type="component" value="Unassembled WGS sequence"/>
</dbReference>
<accession>A0A833Y8R5</accession>
<proteinExistence type="predicted"/>
<organism evidence="2 3">
    <name type="scientific">Phyllostomus discolor</name>
    <name type="common">pale spear-nosed bat</name>
    <dbReference type="NCBI Taxonomy" id="89673"/>
    <lineage>
        <taxon>Eukaryota</taxon>
        <taxon>Metazoa</taxon>
        <taxon>Chordata</taxon>
        <taxon>Craniata</taxon>
        <taxon>Vertebrata</taxon>
        <taxon>Euteleostomi</taxon>
        <taxon>Mammalia</taxon>
        <taxon>Eutheria</taxon>
        <taxon>Laurasiatheria</taxon>
        <taxon>Chiroptera</taxon>
        <taxon>Yangochiroptera</taxon>
        <taxon>Phyllostomidae</taxon>
        <taxon>Phyllostominae</taxon>
        <taxon>Phyllostomus</taxon>
    </lineage>
</organism>